<dbReference type="AlphaFoldDB" id="A0A4Y8SP82"/>
<proteinExistence type="predicted"/>
<sequence length="273" mass="31154">MAMLRNSALMEKAAAKLPPVQSHDNGLPVYFLTGKKYLYQTLFCIQSLRKTTTAKFQFILVDDGSFDDQLIHQINTGLPGVKLVTKEQIEQNLKEKLPLADYPSLHHKRKVYPHIKKLTDVHTIPGKPWKLVLDSDMLFWAEPEEMLGWLKNPDKPIHMIDCAESYGYSSPLMEQLASTKIKQLINVGAIGLNSDNIPWGDMDSWVHKLETEEGASYYLEQALSAMIISRTNALALNKNNYIVNPTTLSTGILHHYVDRSKEQYFNFAWKSFI</sequence>
<organism evidence="1 2">
    <name type="scientific">Mucilaginibacter psychrotolerans</name>
    <dbReference type="NCBI Taxonomy" id="1524096"/>
    <lineage>
        <taxon>Bacteria</taxon>
        <taxon>Pseudomonadati</taxon>
        <taxon>Bacteroidota</taxon>
        <taxon>Sphingobacteriia</taxon>
        <taxon>Sphingobacteriales</taxon>
        <taxon>Sphingobacteriaceae</taxon>
        <taxon>Mucilaginibacter</taxon>
    </lineage>
</organism>
<dbReference type="SUPFAM" id="SSF53448">
    <property type="entry name" value="Nucleotide-diphospho-sugar transferases"/>
    <property type="match status" value="1"/>
</dbReference>
<gene>
    <name evidence="1" type="ORF">E2R66_01420</name>
</gene>
<keyword evidence="1" id="KW-0808">Transferase</keyword>
<dbReference type="InterPro" id="IPR029044">
    <property type="entry name" value="Nucleotide-diphossugar_trans"/>
</dbReference>
<comment type="caution">
    <text evidence="1">The sequence shown here is derived from an EMBL/GenBank/DDBJ whole genome shotgun (WGS) entry which is preliminary data.</text>
</comment>
<evidence type="ECO:0000313" key="1">
    <source>
        <dbReference type="EMBL" id="TFF40863.1"/>
    </source>
</evidence>
<dbReference type="Gene3D" id="3.90.550.10">
    <property type="entry name" value="Spore Coat Polysaccharide Biosynthesis Protein SpsA, Chain A"/>
    <property type="match status" value="1"/>
</dbReference>
<dbReference type="GO" id="GO:0016740">
    <property type="term" value="F:transferase activity"/>
    <property type="evidence" value="ECO:0007669"/>
    <property type="project" value="UniProtKB-KW"/>
</dbReference>
<dbReference type="Proteomes" id="UP000297540">
    <property type="component" value="Unassembled WGS sequence"/>
</dbReference>
<reference evidence="1 2" key="1">
    <citation type="journal article" date="2017" name="Int. J. Syst. Evol. Microbiol.">
        <title>Mucilaginibacterpsychrotolerans sp. nov., isolated from peatlands.</title>
        <authorList>
            <person name="Deng Y."/>
            <person name="Shen L."/>
            <person name="Xu B."/>
            <person name="Liu Y."/>
            <person name="Gu Z."/>
            <person name="Liu H."/>
            <person name="Zhou Y."/>
        </authorList>
    </citation>
    <scope>NUCLEOTIDE SEQUENCE [LARGE SCALE GENOMIC DNA]</scope>
    <source>
        <strain evidence="1 2">NH7-4</strain>
    </source>
</reference>
<name>A0A4Y8SP82_9SPHI</name>
<accession>A0A4Y8SP82</accession>
<protein>
    <submittedName>
        <fullName evidence="1">Glycosyl transferase</fullName>
    </submittedName>
</protein>
<dbReference type="EMBL" id="SOZE01000001">
    <property type="protein sequence ID" value="TFF40863.1"/>
    <property type="molecule type" value="Genomic_DNA"/>
</dbReference>
<dbReference type="RefSeq" id="WP_158288311.1">
    <property type="nucleotide sequence ID" value="NZ_SOZE01000001.1"/>
</dbReference>
<evidence type="ECO:0000313" key="2">
    <source>
        <dbReference type="Proteomes" id="UP000297540"/>
    </source>
</evidence>
<dbReference type="CDD" id="cd00761">
    <property type="entry name" value="Glyco_tranf_GTA_type"/>
    <property type="match status" value="1"/>
</dbReference>
<keyword evidence="2" id="KW-1185">Reference proteome</keyword>
<dbReference type="OrthoDB" id="759053at2"/>